<keyword evidence="4" id="KW-0539">Nucleus</keyword>
<protein>
    <recommendedName>
        <fullName evidence="7">Cyclin-dependent kinase inhibitor domain-containing protein</fullName>
    </recommendedName>
</protein>
<keyword evidence="9" id="KW-1185">Reference proteome</keyword>
<dbReference type="GO" id="GO:0004861">
    <property type="term" value="F:cyclin-dependent protein serine/threonine kinase inhibitor activity"/>
    <property type="evidence" value="ECO:0007669"/>
    <property type="project" value="InterPro"/>
</dbReference>
<keyword evidence="3" id="KW-0649">Protein kinase inhibitor</keyword>
<dbReference type="GO" id="GO:0051726">
    <property type="term" value="P:regulation of cell cycle"/>
    <property type="evidence" value="ECO:0007669"/>
    <property type="project" value="InterPro"/>
</dbReference>
<dbReference type="Gene3D" id="4.10.365.10">
    <property type="entry name" value="p27"/>
    <property type="match status" value="1"/>
</dbReference>
<keyword evidence="5" id="KW-0131">Cell cycle</keyword>
<dbReference type="OrthoDB" id="9940972at2759"/>
<feature type="region of interest" description="Disordered" evidence="6">
    <location>
        <begin position="23"/>
        <end position="55"/>
    </location>
</feature>
<feature type="compositionally biased region" description="Polar residues" evidence="6">
    <location>
        <begin position="260"/>
        <end position="277"/>
    </location>
</feature>
<reference evidence="8" key="1">
    <citation type="submission" date="2021-02" db="EMBL/GenBank/DDBJ databases">
        <authorList>
            <person name="Nowell W R."/>
        </authorList>
    </citation>
    <scope>NUCLEOTIDE SEQUENCE</scope>
    <source>
        <strain evidence="8">Ploen Becks lab</strain>
    </source>
</reference>
<evidence type="ECO:0000256" key="5">
    <source>
        <dbReference type="ARBA" id="ARBA00023306"/>
    </source>
</evidence>
<comment type="similarity">
    <text evidence="2">Belongs to the CDI family.</text>
</comment>
<proteinExistence type="inferred from homology"/>
<gene>
    <name evidence="8" type="ORF">OXX778_LOCUS14247</name>
</gene>
<evidence type="ECO:0000256" key="4">
    <source>
        <dbReference type="ARBA" id="ARBA00023242"/>
    </source>
</evidence>
<accession>A0A814DTC9</accession>
<feature type="domain" description="Cyclin-dependent kinase inhibitor" evidence="7">
    <location>
        <begin position="59"/>
        <end position="110"/>
    </location>
</feature>
<dbReference type="PANTHER" id="PTHR10265:SF45">
    <property type="entry name" value="DACAPO"/>
    <property type="match status" value="1"/>
</dbReference>
<evidence type="ECO:0000256" key="6">
    <source>
        <dbReference type="SAM" id="MobiDB-lite"/>
    </source>
</evidence>
<name>A0A814DTC9_9BILA</name>
<dbReference type="AlphaFoldDB" id="A0A814DTC9"/>
<comment type="caution">
    <text evidence="8">The sequence shown here is derived from an EMBL/GenBank/DDBJ whole genome shotgun (WGS) entry which is preliminary data.</text>
</comment>
<dbReference type="InterPro" id="IPR003175">
    <property type="entry name" value="CDI_dom"/>
</dbReference>
<evidence type="ECO:0000256" key="2">
    <source>
        <dbReference type="ARBA" id="ARBA00006726"/>
    </source>
</evidence>
<dbReference type="GO" id="GO:0005634">
    <property type="term" value="C:nucleus"/>
    <property type="evidence" value="ECO:0007669"/>
    <property type="project" value="UniProtKB-SubCell"/>
</dbReference>
<comment type="subcellular location">
    <subcellularLocation>
        <location evidence="1">Nucleus</location>
    </subcellularLocation>
</comment>
<evidence type="ECO:0000256" key="3">
    <source>
        <dbReference type="ARBA" id="ARBA00023013"/>
    </source>
</evidence>
<evidence type="ECO:0000313" key="9">
    <source>
        <dbReference type="Proteomes" id="UP000663879"/>
    </source>
</evidence>
<evidence type="ECO:0000313" key="8">
    <source>
        <dbReference type="EMBL" id="CAF0957023.1"/>
    </source>
</evidence>
<feature type="region of interest" description="Disordered" evidence="6">
    <location>
        <begin position="245"/>
        <end position="277"/>
    </location>
</feature>
<evidence type="ECO:0000259" key="7">
    <source>
        <dbReference type="Pfam" id="PF02234"/>
    </source>
</evidence>
<dbReference type="Pfam" id="PF02234">
    <property type="entry name" value="CDI"/>
    <property type="match status" value="1"/>
</dbReference>
<dbReference type="InterPro" id="IPR044898">
    <property type="entry name" value="CDI_dom_sf"/>
</dbReference>
<evidence type="ECO:0000256" key="1">
    <source>
        <dbReference type="ARBA" id="ARBA00004123"/>
    </source>
</evidence>
<dbReference type="PANTHER" id="PTHR10265">
    <property type="entry name" value="CYCLIN-DEPENDENT KINASE INHIBITOR 1"/>
    <property type="match status" value="1"/>
</dbReference>
<sequence length="277" mass="31704">MNTATKLTTQRVSRINSLLNKMLTNAERSESSSSRTESIDRKPEPVQQRPSVNPNLKRNLFGVTLNSDQLKQDLNTMYKEQIEIQKVKWNFDFENLKPVESNTDKFKWTRINLTENTNNKYISTLLNDNDNILVDKENLNSLKTNDIPQFYKQQRSLKLIDNNTPVLKVQETEIVKPKPVKNTKNSKLHGLNQIITFSENRKDTLRSASASTKVVKSTSSAFSSKTLVKKTDNMKQTSLLDMLKQRKKKIQTTTTNTGKPSPNSKNTNEVKSQLNKA</sequence>
<dbReference type="Proteomes" id="UP000663879">
    <property type="component" value="Unassembled WGS sequence"/>
</dbReference>
<organism evidence="8 9">
    <name type="scientific">Brachionus calyciflorus</name>
    <dbReference type="NCBI Taxonomy" id="104777"/>
    <lineage>
        <taxon>Eukaryota</taxon>
        <taxon>Metazoa</taxon>
        <taxon>Spiralia</taxon>
        <taxon>Gnathifera</taxon>
        <taxon>Rotifera</taxon>
        <taxon>Eurotatoria</taxon>
        <taxon>Monogononta</taxon>
        <taxon>Pseudotrocha</taxon>
        <taxon>Ploima</taxon>
        <taxon>Brachionidae</taxon>
        <taxon>Brachionus</taxon>
    </lineage>
</organism>
<dbReference type="EMBL" id="CAJNOC010002898">
    <property type="protein sequence ID" value="CAF0957023.1"/>
    <property type="molecule type" value="Genomic_DNA"/>
</dbReference>